<dbReference type="SUPFAM" id="SSF82704">
    <property type="entry name" value="AlbA-like"/>
    <property type="match status" value="1"/>
</dbReference>
<dbReference type="EMBL" id="JANBTX010000048">
    <property type="protein sequence ID" value="KAJ2688373.1"/>
    <property type="molecule type" value="Genomic_DNA"/>
</dbReference>
<dbReference type="AlphaFoldDB" id="A0A9W8GNI3"/>
<accession>A0A9W8GNI3</accession>
<dbReference type="InterPro" id="IPR036882">
    <property type="entry name" value="Alba-like_dom_sf"/>
</dbReference>
<name>A0A9W8GNI3_9FUNG</name>
<dbReference type="GO" id="GO:0003676">
    <property type="term" value="F:nucleic acid binding"/>
    <property type="evidence" value="ECO:0007669"/>
    <property type="project" value="InterPro"/>
</dbReference>
<dbReference type="Gene3D" id="3.30.110.20">
    <property type="entry name" value="Alba-like domain"/>
    <property type="match status" value="1"/>
</dbReference>
<evidence type="ECO:0000313" key="2">
    <source>
        <dbReference type="EMBL" id="KAJ2688373.1"/>
    </source>
</evidence>
<sequence>MKNRQKKSKYAVSVDSAAEQATSATASTGDTTDIRITTHGKIRNYAEYINGSLQAQPKRSLFIYAQGAAICKLVTVLEIVKRDGHTGLTQSLTIGDSVDSPCARRAKNMGAESTESCARGMYSSALSKAFSQTPSTEAIVNDAPKSEPVAEAKQPGEPWMLVELRCA</sequence>
<proteinExistence type="predicted"/>
<keyword evidence="3" id="KW-1185">Reference proteome</keyword>
<gene>
    <name evidence="2" type="ORF">IWW39_002266</name>
</gene>
<dbReference type="OrthoDB" id="424402at2759"/>
<dbReference type="Proteomes" id="UP001151516">
    <property type="component" value="Unassembled WGS sequence"/>
</dbReference>
<feature type="domain" description="DNA/RNA-binding protein Alba-like" evidence="1">
    <location>
        <begin position="33"/>
        <end position="90"/>
    </location>
</feature>
<evidence type="ECO:0000313" key="3">
    <source>
        <dbReference type="Proteomes" id="UP001151516"/>
    </source>
</evidence>
<comment type="caution">
    <text evidence="2">The sequence shown here is derived from an EMBL/GenBank/DDBJ whole genome shotgun (WGS) entry which is preliminary data.</text>
</comment>
<organism evidence="2 3">
    <name type="scientific">Coemansia spiralis</name>
    <dbReference type="NCBI Taxonomy" id="417178"/>
    <lineage>
        <taxon>Eukaryota</taxon>
        <taxon>Fungi</taxon>
        <taxon>Fungi incertae sedis</taxon>
        <taxon>Zoopagomycota</taxon>
        <taxon>Kickxellomycotina</taxon>
        <taxon>Kickxellomycetes</taxon>
        <taxon>Kickxellales</taxon>
        <taxon>Kickxellaceae</taxon>
        <taxon>Coemansia</taxon>
    </lineage>
</organism>
<dbReference type="InterPro" id="IPR002775">
    <property type="entry name" value="DNA/RNA-bd_Alba-like"/>
</dbReference>
<protein>
    <recommendedName>
        <fullName evidence="1">DNA/RNA-binding protein Alba-like domain-containing protein</fullName>
    </recommendedName>
</protein>
<evidence type="ECO:0000259" key="1">
    <source>
        <dbReference type="Pfam" id="PF01918"/>
    </source>
</evidence>
<dbReference type="Pfam" id="PF01918">
    <property type="entry name" value="Alba"/>
    <property type="match status" value="1"/>
</dbReference>
<reference evidence="2" key="1">
    <citation type="submission" date="2022-07" db="EMBL/GenBank/DDBJ databases">
        <title>Phylogenomic reconstructions and comparative analyses of Kickxellomycotina fungi.</title>
        <authorList>
            <person name="Reynolds N.K."/>
            <person name="Stajich J.E."/>
            <person name="Barry K."/>
            <person name="Grigoriev I.V."/>
            <person name="Crous P."/>
            <person name="Smith M.E."/>
        </authorList>
    </citation>
    <scope>NUCLEOTIDE SEQUENCE</scope>
    <source>
        <strain evidence="2">CBS 109367</strain>
    </source>
</reference>